<proteinExistence type="predicted"/>
<accession>A0A8S5RWW7</accession>
<evidence type="ECO:0000313" key="1">
    <source>
        <dbReference type="EMBL" id="DAF43003.1"/>
    </source>
</evidence>
<protein>
    <submittedName>
        <fullName evidence="1">Uncharacterized protein</fullName>
    </submittedName>
</protein>
<dbReference type="EMBL" id="BK032497">
    <property type="protein sequence ID" value="DAF43003.1"/>
    <property type="molecule type" value="Genomic_DNA"/>
</dbReference>
<sequence>MKDFKAIVSDHLTKQHSEKRYVVVSKDGDVLDTNDGQGFISENKAIVAYSKKHGIKLEKDLERVEDKAYRQARKILKK</sequence>
<organism evidence="1">
    <name type="scientific">Siphoviridae sp. ctHip2</name>
    <dbReference type="NCBI Taxonomy" id="2827830"/>
    <lineage>
        <taxon>Viruses</taxon>
        <taxon>Duplodnaviria</taxon>
        <taxon>Heunggongvirae</taxon>
        <taxon>Uroviricota</taxon>
        <taxon>Caudoviricetes</taxon>
    </lineage>
</organism>
<name>A0A8S5RWW7_9CAUD</name>
<reference evidence="1" key="1">
    <citation type="journal article" date="2021" name="Proc. Natl. Acad. Sci. U.S.A.">
        <title>A Catalog of Tens of Thousands of Viruses from Human Metagenomes Reveals Hidden Associations with Chronic Diseases.</title>
        <authorList>
            <person name="Tisza M.J."/>
            <person name="Buck C.B."/>
        </authorList>
    </citation>
    <scope>NUCLEOTIDE SEQUENCE</scope>
    <source>
        <strain evidence="1">CtHip2</strain>
    </source>
</reference>